<evidence type="ECO:0000313" key="2">
    <source>
        <dbReference type="Proteomes" id="UP001162480"/>
    </source>
</evidence>
<gene>
    <name evidence="1" type="ORF">OCTVUL_1B021262</name>
</gene>
<dbReference type="PANTHER" id="PTHR47027">
    <property type="entry name" value="REVERSE TRANSCRIPTASE DOMAIN-CONTAINING PROTEIN"/>
    <property type="match status" value="1"/>
</dbReference>
<name>A0AA36EXI8_OCTVU</name>
<organism evidence="1 2">
    <name type="scientific">Octopus vulgaris</name>
    <name type="common">Common octopus</name>
    <dbReference type="NCBI Taxonomy" id="6645"/>
    <lineage>
        <taxon>Eukaryota</taxon>
        <taxon>Metazoa</taxon>
        <taxon>Spiralia</taxon>
        <taxon>Lophotrochozoa</taxon>
        <taxon>Mollusca</taxon>
        <taxon>Cephalopoda</taxon>
        <taxon>Coleoidea</taxon>
        <taxon>Octopodiformes</taxon>
        <taxon>Octopoda</taxon>
        <taxon>Incirrata</taxon>
        <taxon>Octopodidae</taxon>
        <taxon>Octopus</taxon>
    </lineage>
</organism>
<reference evidence="1" key="1">
    <citation type="submission" date="2023-08" db="EMBL/GenBank/DDBJ databases">
        <authorList>
            <person name="Alioto T."/>
            <person name="Alioto T."/>
            <person name="Gomez Garrido J."/>
        </authorList>
    </citation>
    <scope>NUCLEOTIDE SEQUENCE</scope>
</reference>
<evidence type="ECO:0000313" key="1">
    <source>
        <dbReference type="EMBL" id="CAI9717981.1"/>
    </source>
</evidence>
<dbReference type="PANTHER" id="PTHR47027:SF20">
    <property type="entry name" value="REVERSE TRANSCRIPTASE-LIKE PROTEIN WITH RNA-DIRECTED DNA POLYMERASE DOMAIN"/>
    <property type="match status" value="1"/>
</dbReference>
<keyword evidence="2" id="KW-1185">Reference proteome</keyword>
<dbReference type="EMBL" id="OX597815">
    <property type="protein sequence ID" value="CAI9717981.1"/>
    <property type="molecule type" value="Genomic_DNA"/>
</dbReference>
<dbReference type="AlphaFoldDB" id="A0AA36EXI8"/>
<sequence>MFNKIQLDLPSINMCYRLDDGLFNFTRIRAKTRTSAISVHEMQYADDNATPSRTADGLQRTADLYNTAYERFGMQVNTLNTKTLIQPAPGQNSPLTNISINGRSLEEVEHFTYLGSILSKIPTCERDVENRIGAAHSAFGRLHQRLFFNHALTTHTKIMVFRVIVLSAPLYACETWTLYRRDFKHLECFQQSKLRQILNIQWEDHVTNSEVIHCASLPSVEAIILRHRLRGRCGSRPA</sequence>
<dbReference type="Proteomes" id="UP001162480">
    <property type="component" value="Chromosome 2"/>
</dbReference>
<protein>
    <submittedName>
        <fullName evidence="1">Uncharacterized protein</fullName>
    </submittedName>
</protein>
<accession>A0AA36EXI8</accession>
<proteinExistence type="predicted"/>